<dbReference type="EMBL" id="SZQL01000029">
    <property type="protein sequence ID" value="TKK64712.1"/>
    <property type="molecule type" value="Genomic_DNA"/>
</dbReference>
<reference evidence="2 3" key="1">
    <citation type="submission" date="2019-05" db="EMBL/GenBank/DDBJ databases">
        <title>Panacibacter sp. strain 17mud1-8 Genome sequencing and assembly.</title>
        <authorList>
            <person name="Chhetri G."/>
        </authorList>
    </citation>
    <scope>NUCLEOTIDE SEQUENCE [LARGE SCALE GENOMIC DNA]</scope>
    <source>
        <strain evidence="2 3">17mud1-8</strain>
    </source>
</reference>
<accession>A0A4U3KR56</accession>
<protein>
    <submittedName>
        <fullName evidence="2">Conjugal transfer protein TraI</fullName>
    </submittedName>
</protein>
<keyword evidence="3" id="KW-1185">Reference proteome</keyword>
<feature type="signal peptide" evidence="1">
    <location>
        <begin position="1"/>
        <end position="20"/>
    </location>
</feature>
<organism evidence="2 3">
    <name type="scientific">Ilyomonas limi</name>
    <dbReference type="NCBI Taxonomy" id="2575867"/>
    <lineage>
        <taxon>Bacteria</taxon>
        <taxon>Pseudomonadati</taxon>
        <taxon>Bacteroidota</taxon>
        <taxon>Chitinophagia</taxon>
        <taxon>Chitinophagales</taxon>
        <taxon>Chitinophagaceae</taxon>
        <taxon>Ilyomonas</taxon>
    </lineage>
</organism>
<name>A0A4U3KR56_9BACT</name>
<evidence type="ECO:0000313" key="3">
    <source>
        <dbReference type="Proteomes" id="UP000305848"/>
    </source>
</evidence>
<dbReference type="RefSeq" id="WP_137263968.1">
    <property type="nucleotide sequence ID" value="NZ_SZQL01000029.1"/>
</dbReference>
<evidence type="ECO:0000256" key="1">
    <source>
        <dbReference type="SAM" id="SignalP"/>
    </source>
</evidence>
<sequence>MKSLFISTAFVLLMSVFPTAKTEAQFDIGSVISAGVKKVINAVDLSIQRMQNETIWLQNAQKQIENVLSQTKLTDISDWTQKQKDLYAGYFDELWKVKDAIALYHRIKEITQKQLALTGEYKHALSLFRQDTHFTPNEIEYMSKVYTGILNESLNNLDQLFLVINSFTTQMSDEQRMQLIDAAGNAIDNNYNDLQQFTNQNKILSLQRSKDANEIATVKALYGLQ</sequence>
<dbReference type="OrthoDB" id="793529at2"/>
<feature type="chain" id="PRO_5020442236" evidence="1">
    <location>
        <begin position="21"/>
        <end position="225"/>
    </location>
</feature>
<proteinExistence type="predicted"/>
<gene>
    <name evidence="2" type="ORF">FC093_21940</name>
</gene>
<evidence type="ECO:0000313" key="2">
    <source>
        <dbReference type="EMBL" id="TKK64712.1"/>
    </source>
</evidence>
<dbReference type="AlphaFoldDB" id="A0A4U3KR56"/>
<keyword evidence="1" id="KW-0732">Signal</keyword>
<dbReference type="Proteomes" id="UP000305848">
    <property type="component" value="Unassembled WGS sequence"/>
</dbReference>
<comment type="caution">
    <text evidence="2">The sequence shown here is derived from an EMBL/GenBank/DDBJ whole genome shotgun (WGS) entry which is preliminary data.</text>
</comment>